<gene>
    <name evidence="2" type="ORF">GCM10007872_27850</name>
</gene>
<protein>
    <submittedName>
        <fullName evidence="2">Uncharacterized protein</fullName>
    </submittedName>
</protein>
<keyword evidence="3" id="KW-1185">Reference proteome</keyword>
<dbReference type="Proteomes" id="UP001156708">
    <property type="component" value="Unassembled WGS sequence"/>
</dbReference>
<feature type="region of interest" description="Disordered" evidence="1">
    <location>
        <begin position="32"/>
        <end position="54"/>
    </location>
</feature>
<name>A0AA37SKZ4_9PROT</name>
<evidence type="ECO:0000313" key="3">
    <source>
        <dbReference type="Proteomes" id="UP001156708"/>
    </source>
</evidence>
<dbReference type="EMBL" id="BSNZ01000028">
    <property type="protein sequence ID" value="GLQ85875.1"/>
    <property type="molecule type" value="Genomic_DNA"/>
</dbReference>
<reference evidence="3" key="1">
    <citation type="journal article" date="2019" name="Int. J. Syst. Evol. Microbiol.">
        <title>The Global Catalogue of Microorganisms (GCM) 10K type strain sequencing project: providing services to taxonomists for standard genome sequencing and annotation.</title>
        <authorList>
            <consortium name="The Broad Institute Genomics Platform"/>
            <consortium name="The Broad Institute Genome Sequencing Center for Infectious Disease"/>
            <person name="Wu L."/>
            <person name="Ma J."/>
        </authorList>
    </citation>
    <scope>NUCLEOTIDE SEQUENCE [LARGE SCALE GENOMIC DNA]</scope>
    <source>
        <strain evidence="3">NBRC 12467</strain>
    </source>
</reference>
<proteinExistence type="predicted"/>
<feature type="region of interest" description="Disordered" evidence="1">
    <location>
        <begin position="69"/>
        <end position="94"/>
    </location>
</feature>
<comment type="caution">
    <text evidence="2">The sequence shown here is derived from an EMBL/GenBank/DDBJ whole genome shotgun (WGS) entry which is preliminary data.</text>
</comment>
<dbReference type="AlphaFoldDB" id="A0AA37SKZ4"/>
<sequence length="94" mass="10211">MSAPPDGWTIAVYAMRIAYREESPGSMGRRYRLIAGGGDPRDSATENRPPAGLYPKRSFAWEHVAGKGETVRQERTASPATAMVMVNPTGSKTE</sequence>
<organism evidence="2 3">
    <name type="scientific">Gluconobacter sphaericus NBRC 12467</name>
    <dbReference type="NCBI Taxonomy" id="1307951"/>
    <lineage>
        <taxon>Bacteria</taxon>
        <taxon>Pseudomonadati</taxon>
        <taxon>Pseudomonadota</taxon>
        <taxon>Alphaproteobacteria</taxon>
        <taxon>Acetobacterales</taxon>
        <taxon>Acetobacteraceae</taxon>
        <taxon>Gluconobacter</taxon>
    </lineage>
</organism>
<evidence type="ECO:0000313" key="2">
    <source>
        <dbReference type="EMBL" id="GLQ85875.1"/>
    </source>
</evidence>
<evidence type="ECO:0000256" key="1">
    <source>
        <dbReference type="SAM" id="MobiDB-lite"/>
    </source>
</evidence>
<accession>A0AA37SKZ4</accession>